<sequence length="170" mass="18791">MMHETTTAPETSPLARSVASVAATLSHPNFPKGDLAALRRGGPSLVATPGFWRVLLDRVDKGLRSTDQAERAWAVIFQSMSIMAPNIHTPNRTLGAVLADMSKSLEHRFLRLLRCRGEQLEDQIRLMARLLASNGTSVDWVSLAGLLLPGNDDAKDRTMHRLARDYYGKK</sequence>
<dbReference type="CDD" id="cd09731">
    <property type="entry name" value="Cse2_I-E"/>
    <property type="match status" value="1"/>
</dbReference>
<accession>A0ABS0J4V3</accession>
<keyword evidence="2" id="KW-1185">Reference proteome</keyword>
<evidence type="ECO:0000313" key="1">
    <source>
        <dbReference type="EMBL" id="MBG3876793.1"/>
    </source>
</evidence>
<evidence type="ECO:0000313" key="2">
    <source>
        <dbReference type="Proteomes" id="UP001194469"/>
    </source>
</evidence>
<dbReference type="Proteomes" id="UP001194469">
    <property type="component" value="Unassembled WGS sequence"/>
</dbReference>
<reference evidence="1 2" key="1">
    <citation type="submission" date="2019-08" db="EMBL/GenBank/DDBJ databases">
        <authorList>
            <person name="Luo N."/>
        </authorList>
    </citation>
    <scope>NUCLEOTIDE SEQUENCE [LARGE SCALE GENOMIC DNA]</scope>
    <source>
        <strain evidence="1 2">NCIMB 9442</strain>
    </source>
</reference>
<dbReference type="EMBL" id="VRYY01000165">
    <property type="protein sequence ID" value="MBG3876793.1"/>
    <property type="molecule type" value="Genomic_DNA"/>
</dbReference>
<proteinExistence type="predicted"/>
<gene>
    <name evidence="1" type="primary">casB</name>
    <name evidence="1" type="ORF">FVW20_07080</name>
</gene>
<dbReference type="InterPro" id="IPR013382">
    <property type="entry name" value="CRISPR-assoc_prot_Cse2"/>
</dbReference>
<organism evidence="1 2">
    <name type="scientific">Nitratidesulfovibrio oxamicus</name>
    <dbReference type="NCBI Taxonomy" id="32016"/>
    <lineage>
        <taxon>Bacteria</taxon>
        <taxon>Pseudomonadati</taxon>
        <taxon>Thermodesulfobacteriota</taxon>
        <taxon>Desulfovibrionia</taxon>
        <taxon>Desulfovibrionales</taxon>
        <taxon>Desulfovibrionaceae</taxon>
        <taxon>Nitratidesulfovibrio</taxon>
    </lineage>
</organism>
<dbReference type="NCBIfam" id="TIGR02548">
    <property type="entry name" value="casB_cse2"/>
    <property type="match status" value="1"/>
</dbReference>
<comment type="caution">
    <text evidence="1">The sequence shown here is derived from an EMBL/GenBank/DDBJ whole genome shotgun (WGS) entry which is preliminary data.</text>
</comment>
<dbReference type="Gene3D" id="1.10.520.40">
    <property type="entry name" value="CRISPR-associated protein Cse2"/>
    <property type="match status" value="1"/>
</dbReference>
<protein>
    <submittedName>
        <fullName evidence="1">Type I-E CRISPR-associated protein Cse2/CasB</fullName>
    </submittedName>
</protein>
<name>A0ABS0J4V3_9BACT</name>
<dbReference type="InterPro" id="IPR038287">
    <property type="entry name" value="Cse2_sf"/>
</dbReference>
<dbReference type="Pfam" id="PF09485">
    <property type="entry name" value="CRISPR_Cse2"/>
    <property type="match status" value="1"/>
</dbReference>
<dbReference type="RefSeq" id="WP_196608878.1">
    <property type="nucleotide sequence ID" value="NZ_VRYY01000165.1"/>
</dbReference>